<dbReference type="STRING" id="1082479.SAMN05216241_10185"/>
<dbReference type="Pfam" id="PF08085">
    <property type="entry name" value="Entericidin"/>
    <property type="match status" value="1"/>
</dbReference>
<protein>
    <submittedName>
        <fullName evidence="8">Predicted small secreted protein</fullName>
    </submittedName>
</protein>
<dbReference type="PROSITE" id="PS51257">
    <property type="entry name" value="PROKAR_LIPOPROTEIN"/>
    <property type="match status" value="1"/>
</dbReference>
<keyword evidence="6" id="KW-0449">Lipoprotein</keyword>
<dbReference type="EMBL" id="FNCE01000001">
    <property type="protein sequence ID" value="SDF43469.1"/>
    <property type="molecule type" value="Genomic_DNA"/>
</dbReference>
<keyword evidence="4" id="KW-0472">Membrane</keyword>
<dbReference type="GO" id="GO:0009636">
    <property type="term" value="P:response to toxic substance"/>
    <property type="evidence" value="ECO:0007669"/>
    <property type="project" value="InterPro"/>
</dbReference>
<keyword evidence="5" id="KW-0564">Palmitate</keyword>
<feature type="chain" id="PRO_5011472150" evidence="7">
    <location>
        <begin position="22"/>
        <end position="44"/>
    </location>
</feature>
<evidence type="ECO:0000256" key="3">
    <source>
        <dbReference type="ARBA" id="ARBA00022729"/>
    </source>
</evidence>
<proteinExistence type="inferred from homology"/>
<keyword evidence="9" id="KW-1185">Reference proteome</keyword>
<dbReference type="InterPro" id="IPR012556">
    <property type="entry name" value="Entericidin"/>
</dbReference>
<accession>A0A1G7L376</accession>
<evidence type="ECO:0000256" key="1">
    <source>
        <dbReference type="ARBA" id="ARBA00010296"/>
    </source>
</evidence>
<evidence type="ECO:0000256" key="7">
    <source>
        <dbReference type="SAM" id="SignalP"/>
    </source>
</evidence>
<evidence type="ECO:0000256" key="2">
    <source>
        <dbReference type="ARBA" id="ARBA00022475"/>
    </source>
</evidence>
<evidence type="ECO:0000313" key="8">
    <source>
        <dbReference type="EMBL" id="SDF43469.1"/>
    </source>
</evidence>
<reference evidence="8 9" key="1">
    <citation type="submission" date="2016-10" db="EMBL/GenBank/DDBJ databases">
        <authorList>
            <person name="de Groot N.N."/>
        </authorList>
    </citation>
    <scope>NUCLEOTIDE SEQUENCE [LARGE SCALE GENOMIC DNA]</scope>
    <source>
        <strain evidence="8 9">DSM 25584</strain>
    </source>
</reference>
<dbReference type="GO" id="GO:0016020">
    <property type="term" value="C:membrane"/>
    <property type="evidence" value="ECO:0007669"/>
    <property type="project" value="InterPro"/>
</dbReference>
<dbReference type="RefSeq" id="WP_090018152.1">
    <property type="nucleotide sequence ID" value="NZ_FNCE01000001.1"/>
</dbReference>
<keyword evidence="3 7" id="KW-0732">Signal</keyword>
<gene>
    <name evidence="8" type="ORF">SAMN05216241_10185</name>
</gene>
<name>A0A1G7L376_9PROT</name>
<dbReference type="Proteomes" id="UP000199415">
    <property type="component" value="Unassembled WGS sequence"/>
</dbReference>
<evidence type="ECO:0000313" key="9">
    <source>
        <dbReference type="Proteomes" id="UP000199415"/>
    </source>
</evidence>
<evidence type="ECO:0000256" key="6">
    <source>
        <dbReference type="ARBA" id="ARBA00023288"/>
    </source>
</evidence>
<evidence type="ECO:0000256" key="4">
    <source>
        <dbReference type="ARBA" id="ARBA00023136"/>
    </source>
</evidence>
<sequence>MLRKVVMAVALFGALAGGVSACNTAEGVGKDMQSAGEAVEEEAE</sequence>
<feature type="signal peptide" evidence="7">
    <location>
        <begin position="1"/>
        <end position="21"/>
    </location>
</feature>
<comment type="similarity">
    <text evidence="1">Belongs to the EcnA/EcnB lipoprotein family.</text>
</comment>
<dbReference type="AlphaFoldDB" id="A0A1G7L376"/>
<evidence type="ECO:0000256" key="5">
    <source>
        <dbReference type="ARBA" id="ARBA00023139"/>
    </source>
</evidence>
<keyword evidence="2" id="KW-1003">Cell membrane</keyword>
<organism evidence="8 9">
    <name type="scientific">Limimonas halophila</name>
    <dbReference type="NCBI Taxonomy" id="1082479"/>
    <lineage>
        <taxon>Bacteria</taxon>
        <taxon>Pseudomonadati</taxon>
        <taxon>Pseudomonadota</taxon>
        <taxon>Alphaproteobacteria</taxon>
        <taxon>Rhodospirillales</taxon>
        <taxon>Rhodovibrionaceae</taxon>
        <taxon>Limimonas</taxon>
    </lineage>
</organism>